<accession>A0A9X1STJ9</accession>
<dbReference type="Pfam" id="PF03995">
    <property type="entry name" value="Inhibitor_I36"/>
    <property type="match status" value="1"/>
</dbReference>
<evidence type="ECO:0000313" key="3">
    <source>
        <dbReference type="Proteomes" id="UP001138997"/>
    </source>
</evidence>
<protein>
    <submittedName>
        <fullName evidence="2">Peptidase inhibitor family I36 protein</fullName>
    </submittedName>
</protein>
<evidence type="ECO:0000313" key="2">
    <source>
        <dbReference type="EMBL" id="MCD5311979.1"/>
    </source>
</evidence>
<reference evidence="2" key="1">
    <citation type="submission" date="2021-11" db="EMBL/GenBank/DDBJ databases">
        <title>Streptomyces corallinus and Kineosporia corallina sp. nov., two new coral-derived marine actinobacteria.</title>
        <authorList>
            <person name="Buangrab K."/>
            <person name="Sutthacheep M."/>
            <person name="Yeemin T."/>
            <person name="Harunari E."/>
            <person name="Igarashi Y."/>
            <person name="Sripreechasak P."/>
            <person name="Kanchanasin P."/>
            <person name="Tanasupawat S."/>
            <person name="Phongsopitanun W."/>
        </authorList>
    </citation>
    <scope>NUCLEOTIDE SEQUENCE</scope>
    <source>
        <strain evidence="2">JCM 31032</strain>
    </source>
</reference>
<proteinExistence type="predicted"/>
<keyword evidence="1" id="KW-0732">Signal</keyword>
<comment type="caution">
    <text evidence="2">The sequence shown here is derived from an EMBL/GenBank/DDBJ whole genome shotgun (WGS) entry which is preliminary data.</text>
</comment>
<dbReference type="Proteomes" id="UP001138997">
    <property type="component" value="Unassembled WGS sequence"/>
</dbReference>
<dbReference type="RefSeq" id="WP_231441731.1">
    <property type="nucleotide sequence ID" value="NZ_JAJOMB010000006.1"/>
</dbReference>
<feature type="signal peptide" evidence="1">
    <location>
        <begin position="1"/>
        <end position="31"/>
    </location>
</feature>
<sequence length="183" mass="19928">MNIHRFARRSAKIAALAVTFSATVGGGFAHASTSAASKLDREVQAVISEFGGTKLSANQVAWDDGAVVMTLPRPGEERALADGEKRSAAGEANCSDGYSCLYEHANWDGRRLQFFTCRYENLSDYGFQDQTSSWHNNQNTKASVVENFLALGIYEPLWTAQPKTASSQVADAQNEKADRLLVC</sequence>
<evidence type="ECO:0000256" key="1">
    <source>
        <dbReference type="SAM" id="SignalP"/>
    </source>
</evidence>
<dbReference type="EMBL" id="JAJOMB010000006">
    <property type="protein sequence ID" value="MCD5311979.1"/>
    <property type="molecule type" value="Genomic_DNA"/>
</dbReference>
<keyword evidence="3" id="KW-1185">Reference proteome</keyword>
<dbReference type="Gene3D" id="2.60.20.10">
    <property type="entry name" value="Crystallins"/>
    <property type="match status" value="1"/>
</dbReference>
<gene>
    <name evidence="2" type="ORF">LR394_13795</name>
</gene>
<organism evidence="2 3">
    <name type="scientific">Kineosporia babensis</name>
    <dbReference type="NCBI Taxonomy" id="499548"/>
    <lineage>
        <taxon>Bacteria</taxon>
        <taxon>Bacillati</taxon>
        <taxon>Actinomycetota</taxon>
        <taxon>Actinomycetes</taxon>
        <taxon>Kineosporiales</taxon>
        <taxon>Kineosporiaceae</taxon>
        <taxon>Kineosporia</taxon>
    </lineage>
</organism>
<name>A0A9X1STJ9_9ACTN</name>
<dbReference type="AlphaFoldDB" id="A0A9X1STJ9"/>
<feature type="chain" id="PRO_5040836452" evidence="1">
    <location>
        <begin position="32"/>
        <end position="183"/>
    </location>
</feature>